<evidence type="ECO:0000256" key="2">
    <source>
        <dbReference type="ARBA" id="ARBA00004173"/>
    </source>
</evidence>
<accession>A0A8H7XLZ2</accession>
<keyword evidence="4" id="KW-0809">Transit peptide</keyword>
<protein>
    <submittedName>
        <fullName evidence="7">Uncharacterized protein</fullName>
    </submittedName>
</protein>
<dbReference type="EMBL" id="JAFIQS010000021">
    <property type="protein sequence ID" value="KAG5162118.1"/>
    <property type="molecule type" value="Genomic_DNA"/>
</dbReference>
<evidence type="ECO:0000256" key="1">
    <source>
        <dbReference type="ARBA" id="ARBA00002963"/>
    </source>
</evidence>
<dbReference type="PANTHER" id="PTHR28071">
    <property type="entry name" value="REDOX PROTEIN FMP46, MITOCHONDRIAL-RELATED"/>
    <property type="match status" value="1"/>
</dbReference>
<dbReference type="GO" id="GO:0016491">
    <property type="term" value="F:oxidoreductase activity"/>
    <property type="evidence" value="ECO:0007669"/>
    <property type="project" value="UniProtKB-KW"/>
</dbReference>
<comment type="similarity">
    <text evidence="3">Belongs to the FMP46 family.</text>
</comment>
<comment type="subcellular location">
    <subcellularLocation>
        <location evidence="2">Mitochondrion</location>
    </subcellularLocation>
</comment>
<dbReference type="Pfam" id="PF07955">
    <property type="entry name" value="DUF1687"/>
    <property type="match status" value="1"/>
</dbReference>
<dbReference type="InterPro" id="IPR012882">
    <property type="entry name" value="Fmp46"/>
</dbReference>
<keyword evidence="5" id="KW-0560">Oxidoreductase</keyword>
<dbReference type="GO" id="GO:0005739">
    <property type="term" value="C:mitochondrion"/>
    <property type="evidence" value="ECO:0007669"/>
    <property type="project" value="UniProtKB-SubCell"/>
</dbReference>
<sequence length="258" mass="28539">MRSSSPYLVRQNGGRRYELAIGNSASWSRSRSARGATDRWDVPMHQLSLRSVRIIALTERRNIIVDFKRYALRTKKINGALVNYNVCPRYQSCAFWDMRCGIESKLIFLRWNRSHKPSSPPSQKALELLKASLSAPYPPVTSSSSSSTENAGKPLDFNLEVVESPPTSDQLQVILSYLPSPAANPSLVFLSAHPSNALSAAEQPTTVKGIAELAQKNPNAIKWPIVVDWLDGKASIGSVDGVKGILEHLRKKRDGEVE</sequence>
<dbReference type="AlphaFoldDB" id="A0A8H7XLZ2"/>
<dbReference type="InterPro" id="IPR036249">
    <property type="entry name" value="Thioredoxin-like_sf"/>
</dbReference>
<organism evidence="7">
    <name type="scientific">Psilocybe cubensis</name>
    <name type="common">Psychedelic mushroom</name>
    <name type="synonym">Stropharia cubensis</name>
    <dbReference type="NCBI Taxonomy" id="181762"/>
    <lineage>
        <taxon>Eukaryota</taxon>
        <taxon>Fungi</taxon>
        <taxon>Dikarya</taxon>
        <taxon>Basidiomycota</taxon>
        <taxon>Agaricomycotina</taxon>
        <taxon>Agaricomycetes</taxon>
        <taxon>Agaricomycetidae</taxon>
        <taxon>Agaricales</taxon>
        <taxon>Agaricineae</taxon>
        <taxon>Strophariaceae</taxon>
        <taxon>Psilocybe</taxon>
    </lineage>
</organism>
<evidence type="ECO:0000256" key="4">
    <source>
        <dbReference type="ARBA" id="ARBA00022946"/>
    </source>
</evidence>
<comment type="caution">
    <text evidence="7">The sequence shown here is derived from an EMBL/GenBank/DDBJ whole genome shotgun (WGS) entry which is preliminary data.</text>
</comment>
<dbReference type="Gene3D" id="3.40.30.10">
    <property type="entry name" value="Glutaredoxin"/>
    <property type="match status" value="1"/>
</dbReference>
<keyword evidence="6" id="KW-0496">Mitochondrion</keyword>
<gene>
    <name evidence="7" type="ORF">JR316_013038</name>
</gene>
<comment type="function">
    <text evidence="1">Putative mitochondrial redox protein which could be involved in the reduction of small toxic molecules.</text>
</comment>
<evidence type="ECO:0000313" key="7">
    <source>
        <dbReference type="EMBL" id="KAG5162118.1"/>
    </source>
</evidence>
<evidence type="ECO:0000256" key="5">
    <source>
        <dbReference type="ARBA" id="ARBA00023002"/>
    </source>
</evidence>
<evidence type="ECO:0000256" key="3">
    <source>
        <dbReference type="ARBA" id="ARBA00009734"/>
    </source>
</evidence>
<evidence type="ECO:0000256" key="6">
    <source>
        <dbReference type="ARBA" id="ARBA00023128"/>
    </source>
</evidence>
<dbReference type="PANTHER" id="PTHR28071:SF1">
    <property type="entry name" value="REDOX PROTEIN FMP46, MITOCHONDRIAL-RELATED"/>
    <property type="match status" value="1"/>
</dbReference>
<name>A0A8H7XLZ2_PSICU</name>
<reference evidence="7" key="1">
    <citation type="submission" date="2021-02" db="EMBL/GenBank/DDBJ databases">
        <title>Psilocybe cubensis genome.</title>
        <authorList>
            <person name="Mckernan K.J."/>
            <person name="Crawford S."/>
            <person name="Trippe A."/>
            <person name="Kane L.T."/>
            <person name="Mclaughlin S."/>
        </authorList>
    </citation>
    <scope>NUCLEOTIDE SEQUENCE [LARGE SCALE GENOMIC DNA]</scope>
    <source>
        <strain evidence="7">MGC-MH-2018</strain>
    </source>
</reference>
<proteinExistence type="inferred from homology"/>
<dbReference type="SUPFAM" id="SSF52833">
    <property type="entry name" value="Thioredoxin-like"/>
    <property type="match status" value="1"/>
</dbReference>